<sequence>MDSLDTPFTIELNGSPIAIVGSNAEDKTQAKCGSEAAVFTLKDGYLQHGQWVLGRNKTENRSMLPKEVYWFKAGEDVDKRVKPVVAHKDGDAIQLKFEGSSLMLEDDKIFSDLLGDDKTEVSVKFQSAYKGKPATTIPILRFFSGALGATSWAGIMAIIMTWYTSPELAFRLANFNVSDVAGAMFLDVVQAELYVNRNGVSGLARWQMAVYCI</sequence>
<comment type="caution">
    <text evidence="2">The sequence shown here is derived from an EMBL/GenBank/DDBJ whole genome shotgun (WGS) entry which is preliminary data.</text>
</comment>
<gene>
    <name evidence="2" type="ORF">N0V87_005472</name>
</gene>
<dbReference type="AlphaFoldDB" id="A0A9W9BZQ8"/>
<feature type="transmembrane region" description="Helical" evidence="1">
    <location>
        <begin position="139"/>
        <end position="163"/>
    </location>
</feature>
<dbReference type="Pfam" id="PF16850">
    <property type="entry name" value="Inhibitor_I66"/>
    <property type="match status" value="1"/>
</dbReference>
<protein>
    <submittedName>
        <fullName evidence="2">Uncharacterized protein</fullName>
    </submittedName>
</protein>
<dbReference type="EMBL" id="JAPEUV010000050">
    <property type="protein sequence ID" value="KAJ4336321.1"/>
    <property type="molecule type" value="Genomic_DNA"/>
</dbReference>
<dbReference type="InterPro" id="IPR031755">
    <property type="entry name" value="Inhibitor_I66"/>
</dbReference>
<keyword evidence="1" id="KW-1133">Transmembrane helix</keyword>
<keyword evidence="3" id="KW-1185">Reference proteome</keyword>
<keyword evidence="1" id="KW-0472">Membrane</keyword>
<reference evidence="2" key="1">
    <citation type="submission" date="2022-10" db="EMBL/GenBank/DDBJ databases">
        <title>Tapping the CABI collections for fungal endophytes: first genome assemblies for Collariella, Neodidymelliopsis, Ascochyta clinopodiicola, Didymella pomorum, Didymosphaeria variabile, Neocosmospora piperis and Neocucurbitaria cava.</title>
        <authorList>
            <person name="Hill R."/>
        </authorList>
    </citation>
    <scope>NUCLEOTIDE SEQUENCE</scope>
    <source>
        <strain evidence="2">IMI 360193</strain>
    </source>
</reference>
<name>A0A9W9BZQ8_9PLEO</name>
<dbReference type="OrthoDB" id="3439489at2759"/>
<dbReference type="Gene3D" id="2.80.10.50">
    <property type="match status" value="1"/>
</dbReference>
<evidence type="ECO:0000256" key="1">
    <source>
        <dbReference type="SAM" id="Phobius"/>
    </source>
</evidence>
<evidence type="ECO:0000313" key="3">
    <source>
        <dbReference type="Proteomes" id="UP001140562"/>
    </source>
</evidence>
<accession>A0A9W9BZQ8</accession>
<organism evidence="2 3">
    <name type="scientific">Didymella glomerata</name>
    <dbReference type="NCBI Taxonomy" id="749621"/>
    <lineage>
        <taxon>Eukaryota</taxon>
        <taxon>Fungi</taxon>
        <taxon>Dikarya</taxon>
        <taxon>Ascomycota</taxon>
        <taxon>Pezizomycotina</taxon>
        <taxon>Dothideomycetes</taxon>
        <taxon>Pleosporomycetidae</taxon>
        <taxon>Pleosporales</taxon>
        <taxon>Pleosporineae</taxon>
        <taxon>Didymellaceae</taxon>
        <taxon>Didymella</taxon>
    </lineage>
</organism>
<dbReference type="Proteomes" id="UP001140562">
    <property type="component" value="Unassembled WGS sequence"/>
</dbReference>
<keyword evidence="1" id="KW-0812">Transmembrane</keyword>
<evidence type="ECO:0000313" key="2">
    <source>
        <dbReference type="EMBL" id="KAJ4336321.1"/>
    </source>
</evidence>
<proteinExistence type="predicted"/>